<dbReference type="PATRIC" id="fig|1473.5.peg.2361"/>
<dbReference type="GeneID" id="66870547"/>
<dbReference type="PRINTS" id="PR00040">
    <property type="entry name" value="HTHMERR"/>
</dbReference>
<dbReference type="PANTHER" id="PTHR30204:SF90">
    <property type="entry name" value="HTH-TYPE TRANSCRIPTIONAL ACTIVATOR MTA"/>
    <property type="match status" value="1"/>
</dbReference>
<dbReference type="EMBL" id="LGTO01000007">
    <property type="protein sequence ID" value="KNE20307.1"/>
    <property type="molecule type" value="Genomic_DNA"/>
</dbReference>
<keyword evidence="1" id="KW-0238">DNA-binding</keyword>
<keyword evidence="3" id="KW-1185">Reference proteome</keyword>
<evidence type="ECO:0000256" key="1">
    <source>
        <dbReference type="ARBA" id="ARBA00023125"/>
    </source>
</evidence>
<dbReference type="GO" id="GO:0003700">
    <property type="term" value="F:DNA-binding transcription factor activity"/>
    <property type="evidence" value="ECO:0007669"/>
    <property type="project" value="InterPro"/>
</dbReference>
<evidence type="ECO:0000313" key="2">
    <source>
        <dbReference type="EMBL" id="KNE20307.1"/>
    </source>
</evidence>
<comment type="caution">
    <text evidence="2">The sequence shown here is derived from an EMBL/GenBank/DDBJ whole genome shotgun (WGS) entry which is preliminary data.</text>
</comment>
<dbReference type="InterPro" id="IPR000551">
    <property type="entry name" value="MerR-type_HTH_dom"/>
</dbReference>
<gene>
    <name evidence="2" type="ORF">AFK71_18160</name>
</gene>
<dbReference type="SMART" id="SM00422">
    <property type="entry name" value="HTH_MERR"/>
    <property type="match status" value="1"/>
</dbReference>
<dbReference type="GO" id="GO:0003677">
    <property type="term" value="F:DNA binding"/>
    <property type="evidence" value="ECO:0007669"/>
    <property type="project" value="UniProtKB-KW"/>
</dbReference>
<name>A0A0L0QNZ5_VIRPA</name>
<dbReference type="Gene3D" id="1.10.1660.10">
    <property type="match status" value="1"/>
</dbReference>
<dbReference type="SUPFAM" id="SSF46955">
    <property type="entry name" value="Putative DNA-binding domain"/>
    <property type="match status" value="1"/>
</dbReference>
<dbReference type="AlphaFoldDB" id="A0A0L0QNZ5"/>
<protein>
    <submittedName>
        <fullName evidence="2">MerR family transcriptional regulator</fullName>
    </submittedName>
</protein>
<dbReference type="PANTHER" id="PTHR30204">
    <property type="entry name" value="REDOX-CYCLING DRUG-SENSING TRANSCRIPTIONAL ACTIVATOR SOXR"/>
    <property type="match status" value="1"/>
</dbReference>
<dbReference type="InterPro" id="IPR047057">
    <property type="entry name" value="MerR_fam"/>
</dbReference>
<dbReference type="CDD" id="cd01106">
    <property type="entry name" value="HTH_TipAL-Mta"/>
    <property type="match status" value="1"/>
</dbReference>
<dbReference type="OrthoDB" id="1894615at2"/>
<dbReference type="RefSeq" id="WP_050352878.1">
    <property type="nucleotide sequence ID" value="NZ_CP073011.1"/>
</dbReference>
<dbReference type="PROSITE" id="PS50937">
    <property type="entry name" value="HTH_MERR_2"/>
    <property type="match status" value="1"/>
</dbReference>
<reference evidence="3" key="1">
    <citation type="submission" date="2015-07" db="EMBL/GenBank/DDBJ databases">
        <title>Fjat-10053 dsm26.</title>
        <authorList>
            <person name="Liu B."/>
            <person name="Wang J."/>
            <person name="Zhu Y."/>
            <person name="Liu G."/>
            <person name="Chen Q."/>
            <person name="Chen Z."/>
            <person name="Lan J."/>
            <person name="Che J."/>
            <person name="Ge C."/>
            <person name="Shi H."/>
            <person name="Pan Z."/>
            <person name="Liu X."/>
        </authorList>
    </citation>
    <scope>NUCLEOTIDE SEQUENCE [LARGE SCALE GENOMIC DNA]</scope>
    <source>
        <strain evidence="3">DSM 26</strain>
    </source>
</reference>
<evidence type="ECO:0000313" key="3">
    <source>
        <dbReference type="Proteomes" id="UP000036780"/>
    </source>
</evidence>
<organism evidence="2 3">
    <name type="scientific">Virgibacillus pantothenticus</name>
    <dbReference type="NCBI Taxonomy" id="1473"/>
    <lineage>
        <taxon>Bacteria</taxon>
        <taxon>Bacillati</taxon>
        <taxon>Bacillota</taxon>
        <taxon>Bacilli</taxon>
        <taxon>Bacillales</taxon>
        <taxon>Bacillaceae</taxon>
        <taxon>Virgibacillus</taxon>
    </lineage>
</organism>
<sequence>MYTIGKLSKKTGVTVRTLDYYDEIGLLQPQSTTEGGHRLYGEEEVFRLEQILSLKFLGFSLDKIQCILQEPSNSWEDAFGEQLIMVQEQKKHIEELEQSLRTILYTIQIEKEINWELVFGIMQLFQKKNNKIDTILNQYMSEEEKEKILSVNMDEDKLEIWVELINEIKENLHAAPESEIAQKLADRWIEGVVDMFGEDKEFLDHAWNAINEESDGVMFYPMTKEVIHFINEAMAVREKRGDI</sequence>
<accession>A0A0L0QNZ5</accession>
<dbReference type="InterPro" id="IPR009061">
    <property type="entry name" value="DNA-bd_dom_put_sf"/>
</dbReference>
<dbReference type="Proteomes" id="UP000036780">
    <property type="component" value="Unassembled WGS sequence"/>
</dbReference>
<proteinExistence type="predicted"/>
<dbReference type="Pfam" id="PF13411">
    <property type="entry name" value="MerR_1"/>
    <property type="match status" value="1"/>
</dbReference>